<evidence type="ECO:0000256" key="2">
    <source>
        <dbReference type="SAM" id="MobiDB-lite"/>
    </source>
</evidence>
<name>A0A3R7QH08_PENVA</name>
<reference evidence="5 6" key="1">
    <citation type="submission" date="2018-04" db="EMBL/GenBank/DDBJ databases">
        <authorList>
            <person name="Zhang X."/>
            <person name="Yuan J."/>
            <person name="Li F."/>
            <person name="Xiang J."/>
        </authorList>
    </citation>
    <scope>NUCLEOTIDE SEQUENCE [LARGE SCALE GENOMIC DNA]</scope>
    <source>
        <tissue evidence="5">Muscle</tissue>
    </source>
</reference>
<evidence type="ECO:0000313" key="6">
    <source>
        <dbReference type="Proteomes" id="UP000283509"/>
    </source>
</evidence>
<feature type="domain" description="CD80-like immunoglobulin C2-set" evidence="4">
    <location>
        <begin position="34"/>
        <end position="106"/>
    </location>
</feature>
<proteinExistence type="predicted"/>
<dbReference type="OrthoDB" id="10015491at2759"/>
<dbReference type="STRING" id="6689.A0A3R7QH08"/>
<dbReference type="InterPro" id="IPR036179">
    <property type="entry name" value="Ig-like_dom_sf"/>
</dbReference>
<dbReference type="EMBL" id="QCYY01001357">
    <property type="protein sequence ID" value="ROT78592.1"/>
    <property type="molecule type" value="Genomic_DNA"/>
</dbReference>
<evidence type="ECO:0000256" key="3">
    <source>
        <dbReference type="SAM" id="Phobius"/>
    </source>
</evidence>
<feature type="transmembrane region" description="Helical" evidence="3">
    <location>
        <begin position="137"/>
        <end position="155"/>
    </location>
</feature>
<feature type="compositionally biased region" description="Low complexity" evidence="2">
    <location>
        <begin position="1"/>
        <end position="10"/>
    </location>
</feature>
<accession>A0A3R7QH08</accession>
<evidence type="ECO:0000256" key="1">
    <source>
        <dbReference type="ARBA" id="ARBA00023157"/>
    </source>
</evidence>
<keyword evidence="3" id="KW-0472">Membrane</keyword>
<dbReference type="AlphaFoldDB" id="A0A3R7QH08"/>
<keyword evidence="1" id="KW-1015">Disulfide bond</keyword>
<feature type="compositionally biased region" description="Pro residues" evidence="2">
    <location>
        <begin position="11"/>
        <end position="20"/>
    </location>
</feature>
<feature type="region of interest" description="Disordered" evidence="2">
    <location>
        <begin position="1"/>
        <end position="21"/>
    </location>
</feature>
<sequence length="157" mass="17215">MTHPLPLSLFLPPPTEPPTSGPVITGGRKTYRVNDTVELMCTSSPSRPPAHLSWRINGRPAPQEHVTKDRPYVAHDGLLTQISRLAFVARPHHFEGGNLEVKCVAEISEHHLKHHKAIPKNFRPWERSFQASTGSSLGTSVAVLVVACLAVLVAAER</sequence>
<keyword evidence="3" id="KW-0812">Transmembrane</keyword>
<evidence type="ECO:0000259" key="4">
    <source>
        <dbReference type="Pfam" id="PF08205"/>
    </source>
</evidence>
<protein>
    <recommendedName>
        <fullName evidence="4">CD80-like immunoglobulin C2-set domain-containing protein</fullName>
    </recommendedName>
</protein>
<dbReference type="InterPro" id="IPR013162">
    <property type="entry name" value="CD80_C2-set"/>
</dbReference>
<dbReference type="Proteomes" id="UP000283509">
    <property type="component" value="Unassembled WGS sequence"/>
</dbReference>
<dbReference type="Gene3D" id="2.60.40.10">
    <property type="entry name" value="Immunoglobulins"/>
    <property type="match status" value="1"/>
</dbReference>
<keyword evidence="3" id="KW-1133">Transmembrane helix</keyword>
<dbReference type="PANTHER" id="PTHR21261">
    <property type="entry name" value="BEAT PROTEIN"/>
    <property type="match status" value="1"/>
</dbReference>
<organism evidence="5 6">
    <name type="scientific">Penaeus vannamei</name>
    <name type="common">Whiteleg shrimp</name>
    <name type="synonym">Litopenaeus vannamei</name>
    <dbReference type="NCBI Taxonomy" id="6689"/>
    <lineage>
        <taxon>Eukaryota</taxon>
        <taxon>Metazoa</taxon>
        <taxon>Ecdysozoa</taxon>
        <taxon>Arthropoda</taxon>
        <taxon>Crustacea</taxon>
        <taxon>Multicrustacea</taxon>
        <taxon>Malacostraca</taxon>
        <taxon>Eumalacostraca</taxon>
        <taxon>Eucarida</taxon>
        <taxon>Decapoda</taxon>
        <taxon>Dendrobranchiata</taxon>
        <taxon>Penaeoidea</taxon>
        <taxon>Penaeidae</taxon>
        <taxon>Penaeus</taxon>
    </lineage>
</organism>
<dbReference type="PANTHER" id="PTHR21261:SF15">
    <property type="entry name" value="BEATEN PATH IIIA, ISOFORM D-RELATED"/>
    <property type="match status" value="1"/>
</dbReference>
<evidence type="ECO:0000313" key="5">
    <source>
        <dbReference type="EMBL" id="ROT78592.1"/>
    </source>
</evidence>
<dbReference type="InterPro" id="IPR013783">
    <property type="entry name" value="Ig-like_fold"/>
</dbReference>
<comment type="caution">
    <text evidence="5">The sequence shown here is derived from an EMBL/GenBank/DDBJ whole genome shotgun (WGS) entry which is preliminary data.</text>
</comment>
<keyword evidence="6" id="KW-1185">Reference proteome</keyword>
<reference evidence="5 6" key="2">
    <citation type="submission" date="2019-01" db="EMBL/GenBank/DDBJ databases">
        <title>The decoding of complex shrimp genome reveals the adaptation for benthos swimmer, frequently molting mechanism and breeding impact on genome.</title>
        <authorList>
            <person name="Sun Y."/>
            <person name="Gao Y."/>
            <person name="Yu Y."/>
        </authorList>
    </citation>
    <scope>NUCLEOTIDE SEQUENCE [LARGE SCALE GENOMIC DNA]</scope>
    <source>
        <tissue evidence="5">Muscle</tissue>
    </source>
</reference>
<gene>
    <name evidence="5" type="ORF">C7M84_002682</name>
</gene>
<dbReference type="Pfam" id="PF08205">
    <property type="entry name" value="C2-set_2"/>
    <property type="match status" value="1"/>
</dbReference>
<dbReference type="SUPFAM" id="SSF48726">
    <property type="entry name" value="Immunoglobulin"/>
    <property type="match status" value="1"/>
</dbReference>